<dbReference type="Proteomes" id="UP001601948">
    <property type="component" value="Unassembled WGS sequence"/>
</dbReference>
<evidence type="ECO:0000256" key="1">
    <source>
        <dbReference type="SAM" id="Phobius"/>
    </source>
</evidence>
<comment type="caution">
    <text evidence="2">The sequence shown here is derived from an EMBL/GenBank/DDBJ whole genome shotgun (WGS) entry which is preliminary data.</text>
</comment>
<dbReference type="EMBL" id="JBIAPI010000002">
    <property type="protein sequence ID" value="MFF3223192.1"/>
    <property type="molecule type" value="Genomic_DNA"/>
</dbReference>
<reference evidence="2 3" key="1">
    <citation type="submission" date="2024-10" db="EMBL/GenBank/DDBJ databases">
        <title>The Natural Products Discovery Center: Release of the First 8490 Sequenced Strains for Exploring Actinobacteria Biosynthetic Diversity.</title>
        <authorList>
            <person name="Kalkreuter E."/>
            <person name="Kautsar S.A."/>
            <person name="Yang D."/>
            <person name="Bader C.D."/>
            <person name="Teijaro C.N."/>
            <person name="Fluegel L."/>
            <person name="Davis C.M."/>
            <person name="Simpson J.R."/>
            <person name="Lauterbach L."/>
            <person name="Steele A.D."/>
            <person name="Gui C."/>
            <person name="Meng S."/>
            <person name="Li G."/>
            <person name="Viehrig K."/>
            <person name="Ye F."/>
            <person name="Su P."/>
            <person name="Kiefer A.F."/>
            <person name="Nichols A."/>
            <person name="Cepeda A.J."/>
            <person name="Yan W."/>
            <person name="Fan B."/>
            <person name="Jiang Y."/>
            <person name="Adhikari A."/>
            <person name="Zheng C.-J."/>
            <person name="Schuster L."/>
            <person name="Cowan T.M."/>
            <person name="Smanski M.J."/>
            <person name="Chevrette M.G."/>
            <person name="De Carvalho L.P.S."/>
            <person name="Shen B."/>
        </authorList>
    </citation>
    <scope>NUCLEOTIDE SEQUENCE [LARGE SCALE GENOMIC DNA]</scope>
    <source>
        <strain evidence="2 3">NPDC003040</strain>
    </source>
</reference>
<feature type="transmembrane region" description="Helical" evidence="1">
    <location>
        <begin position="93"/>
        <end position="111"/>
    </location>
</feature>
<sequence>MNDSETRLLLETPIGPVRRLVLIEAAGGVAFASVALPLSGPDVELPDWIQLLGFVLLIAMLFLTLHTWRGLVGPRAWTGATALRQQLHCEQRLRRGAVIYTALLVLLTPVPPTWTRFWFATTVLTAVASVLALIVSSALDRPRRPAFTNHLAAQWLRQLR</sequence>
<dbReference type="RefSeq" id="WP_387716221.1">
    <property type="nucleotide sequence ID" value="NZ_JBIAPI010000002.1"/>
</dbReference>
<keyword evidence="3" id="KW-1185">Reference proteome</keyword>
<evidence type="ECO:0008006" key="4">
    <source>
        <dbReference type="Google" id="ProtNLM"/>
    </source>
</evidence>
<name>A0ABW6QQI9_9NOCA</name>
<gene>
    <name evidence="2" type="ORF">ACFYV7_10375</name>
</gene>
<proteinExistence type="predicted"/>
<feature type="transmembrane region" description="Helical" evidence="1">
    <location>
        <begin position="51"/>
        <end position="72"/>
    </location>
</feature>
<protein>
    <recommendedName>
        <fullName evidence="4">Transmembrane protein</fullName>
    </recommendedName>
</protein>
<evidence type="ECO:0000313" key="2">
    <source>
        <dbReference type="EMBL" id="MFF3223192.1"/>
    </source>
</evidence>
<accession>A0ABW6QQI9</accession>
<feature type="transmembrane region" description="Helical" evidence="1">
    <location>
        <begin position="117"/>
        <end position="139"/>
    </location>
</feature>
<organism evidence="2 3">
    <name type="scientific">Nocardia suismassiliense</name>
    <dbReference type="NCBI Taxonomy" id="2077092"/>
    <lineage>
        <taxon>Bacteria</taxon>
        <taxon>Bacillati</taxon>
        <taxon>Actinomycetota</taxon>
        <taxon>Actinomycetes</taxon>
        <taxon>Mycobacteriales</taxon>
        <taxon>Nocardiaceae</taxon>
        <taxon>Nocardia</taxon>
    </lineage>
</organism>
<keyword evidence="1" id="KW-0472">Membrane</keyword>
<evidence type="ECO:0000313" key="3">
    <source>
        <dbReference type="Proteomes" id="UP001601948"/>
    </source>
</evidence>
<keyword evidence="1" id="KW-1133">Transmembrane helix</keyword>
<feature type="transmembrane region" description="Helical" evidence="1">
    <location>
        <begin position="20"/>
        <end position="39"/>
    </location>
</feature>
<keyword evidence="1" id="KW-0812">Transmembrane</keyword>